<dbReference type="PROSITE" id="PS01032">
    <property type="entry name" value="PPM_1"/>
    <property type="match status" value="1"/>
</dbReference>
<protein>
    <recommendedName>
        <fullName evidence="3">protein-serine/threonine phosphatase</fullName>
        <ecNumber evidence="3">3.1.3.16</ecNumber>
    </recommendedName>
</protein>
<evidence type="ECO:0000256" key="6">
    <source>
        <dbReference type="ARBA" id="ARBA00022842"/>
    </source>
</evidence>
<keyword evidence="13" id="KW-1185">Reference proteome</keyword>
<dbReference type="GO" id="GO:0004722">
    <property type="term" value="F:protein serine/threonine phosphatase activity"/>
    <property type="evidence" value="ECO:0007669"/>
    <property type="project" value="UniProtKB-EC"/>
</dbReference>
<proteinExistence type="inferred from homology"/>
<evidence type="ECO:0000256" key="10">
    <source>
        <dbReference type="SAM" id="MobiDB-lite"/>
    </source>
</evidence>
<evidence type="ECO:0000313" key="13">
    <source>
        <dbReference type="Proteomes" id="UP001417504"/>
    </source>
</evidence>
<comment type="cofactor">
    <cofactor evidence="1">
        <name>Mn(2+)</name>
        <dbReference type="ChEBI" id="CHEBI:29035"/>
    </cofactor>
</comment>
<comment type="caution">
    <text evidence="12">The sequence shown here is derived from an EMBL/GenBank/DDBJ whole genome shotgun (WGS) entry which is preliminary data.</text>
</comment>
<accession>A0AAP0NRP5</accession>
<keyword evidence="5 9" id="KW-0378">Hydrolase</keyword>
<feature type="domain" description="PPM-type phosphatase" evidence="11">
    <location>
        <begin position="122"/>
        <end position="427"/>
    </location>
</feature>
<reference evidence="12 13" key="1">
    <citation type="submission" date="2024-01" db="EMBL/GenBank/DDBJ databases">
        <title>Genome assemblies of Stephania.</title>
        <authorList>
            <person name="Yang L."/>
        </authorList>
    </citation>
    <scope>NUCLEOTIDE SEQUENCE [LARGE SCALE GENOMIC DNA]</scope>
    <source>
        <strain evidence="12">QJT</strain>
        <tissue evidence="12">Leaf</tissue>
    </source>
</reference>
<dbReference type="EC" id="3.1.3.16" evidence="3"/>
<evidence type="ECO:0000259" key="11">
    <source>
        <dbReference type="PROSITE" id="PS51746"/>
    </source>
</evidence>
<comment type="similarity">
    <text evidence="9">Belongs to the PP2C family.</text>
</comment>
<keyword evidence="8" id="KW-0464">Manganese</keyword>
<dbReference type="InterPro" id="IPR000222">
    <property type="entry name" value="PP2C_BS"/>
</dbReference>
<dbReference type="PANTHER" id="PTHR13832:SF667">
    <property type="entry name" value="PROTEIN PHOSPHATASE 2C 14-RELATED"/>
    <property type="match status" value="1"/>
</dbReference>
<keyword evidence="4" id="KW-0479">Metal-binding</keyword>
<dbReference type="InterPro" id="IPR015655">
    <property type="entry name" value="PP2C"/>
</dbReference>
<dbReference type="Proteomes" id="UP001417504">
    <property type="component" value="Unassembled WGS sequence"/>
</dbReference>
<dbReference type="InterPro" id="IPR036457">
    <property type="entry name" value="PPM-type-like_dom_sf"/>
</dbReference>
<name>A0AAP0NRP5_9MAGN</name>
<evidence type="ECO:0000256" key="9">
    <source>
        <dbReference type="RuleBase" id="RU003465"/>
    </source>
</evidence>
<keyword evidence="6" id="KW-0460">Magnesium</keyword>
<evidence type="ECO:0000313" key="12">
    <source>
        <dbReference type="EMBL" id="KAK9117322.1"/>
    </source>
</evidence>
<dbReference type="GO" id="GO:0046872">
    <property type="term" value="F:metal ion binding"/>
    <property type="evidence" value="ECO:0007669"/>
    <property type="project" value="UniProtKB-KW"/>
</dbReference>
<organism evidence="12 13">
    <name type="scientific">Stephania japonica</name>
    <dbReference type="NCBI Taxonomy" id="461633"/>
    <lineage>
        <taxon>Eukaryota</taxon>
        <taxon>Viridiplantae</taxon>
        <taxon>Streptophyta</taxon>
        <taxon>Embryophyta</taxon>
        <taxon>Tracheophyta</taxon>
        <taxon>Spermatophyta</taxon>
        <taxon>Magnoliopsida</taxon>
        <taxon>Ranunculales</taxon>
        <taxon>Menispermaceae</taxon>
        <taxon>Menispermoideae</taxon>
        <taxon>Cissampelideae</taxon>
        <taxon>Stephania</taxon>
    </lineage>
</organism>
<evidence type="ECO:0000256" key="3">
    <source>
        <dbReference type="ARBA" id="ARBA00013081"/>
    </source>
</evidence>
<dbReference type="Gene3D" id="3.60.40.10">
    <property type="entry name" value="PPM-type phosphatase domain"/>
    <property type="match status" value="1"/>
</dbReference>
<dbReference type="CDD" id="cd00143">
    <property type="entry name" value="PP2Cc"/>
    <property type="match status" value="1"/>
</dbReference>
<gene>
    <name evidence="12" type="ORF">Sjap_016269</name>
</gene>
<dbReference type="SUPFAM" id="SSF81606">
    <property type="entry name" value="PP2C-like"/>
    <property type="match status" value="1"/>
</dbReference>
<feature type="region of interest" description="Disordered" evidence="10">
    <location>
        <begin position="364"/>
        <end position="392"/>
    </location>
</feature>
<evidence type="ECO:0000256" key="4">
    <source>
        <dbReference type="ARBA" id="ARBA00022723"/>
    </source>
</evidence>
<dbReference type="InterPro" id="IPR001932">
    <property type="entry name" value="PPM-type_phosphatase-like_dom"/>
</dbReference>
<evidence type="ECO:0000256" key="7">
    <source>
        <dbReference type="ARBA" id="ARBA00022912"/>
    </source>
</evidence>
<feature type="compositionally biased region" description="Acidic residues" evidence="10">
    <location>
        <begin position="1"/>
        <end position="10"/>
    </location>
</feature>
<dbReference type="SMART" id="SM00332">
    <property type="entry name" value="PP2Cc"/>
    <property type="match status" value="1"/>
</dbReference>
<dbReference type="Pfam" id="PF00481">
    <property type="entry name" value="PP2C"/>
    <property type="match status" value="1"/>
</dbReference>
<evidence type="ECO:0000256" key="5">
    <source>
        <dbReference type="ARBA" id="ARBA00022801"/>
    </source>
</evidence>
<evidence type="ECO:0000256" key="1">
    <source>
        <dbReference type="ARBA" id="ARBA00001936"/>
    </source>
</evidence>
<dbReference type="AlphaFoldDB" id="A0AAP0NRP5"/>
<comment type="cofactor">
    <cofactor evidence="2">
        <name>Mg(2+)</name>
        <dbReference type="ChEBI" id="CHEBI:18420"/>
    </cofactor>
</comment>
<evidence type="ECO:0000256" key="2">
    <source>
        <dbReference type="ARBA" id="ARBA00001946"/>
    </source>
</evidence>
<dbReference type="EMBL" id="JBBNAE010000006">
    <property type="protein sequence ID" value="KAK9117322.1"/>
    <property type="molecule type" value="Genomic_DNA"/>
</dbReference>
<sequence length="446" mass="48968">MAIDRDENEDPSPVPPTMQASEVSDSKELKNSPIKSINSNGNNFGSRDAAIAIASDDTSDTAVSRVSFAANDDAIGVGAGSCVKGKRPPEIEIPSLLKELCGKLKKSRSLKEKEIIQSFGSSVAVHSVRGRRRKKQLEDRFKVIRGFNGDLKKSFFGVYDGHGGRKAVKFVTQNLHEDVLDAMNKNKSNFGKEEVMKAAYLKTDREFLKQDKVSGTCCVTCLVEEKEITVSNLGDCRAVLGRVDGTAEALTKDHKAGDEDERRRVEQMGGYVVERQGCWRVHGDLAISRSIGDAHLKRWVLAEPDTKVLNITPDMEFLILASDGLWDKVSNKEAVDITKNAVAPLPMLEISNTDKSKFDYKSVWEKTSPPSQSSTTSTGEQQKTLAHESNGVTQRPNFRLSTACEKLVKAAIRRGGSDDITVMVIDLMQLNSLANDANVPAKFLTF</sequence>
<evidence type="ECO:0000256" key="8">
    <source>
        <dbReference type="ARBA" id="ARBA00023211"/>
    </source>
</evidence>
<feature type="region of interest" description="Disordered" evidence="10">
    <location>
        <begin position="1"/>
        <end position="41"/>
    </location>
</feature>
<keyword evidence="7 9" id="KW-0904">Protein phosphatase</keyword>
<dbReference type="PANTHER" id="PTHR13832">
    <property type="entry name" value="PROTEIN PHOSPHATASE 2C"/>
    <property type="match status" value="1"/>
</dbReference>
<feature type="compositionally biased region" description="Low complexity" evidence="10">
    <location>
        <begin position="365"/>
        <end position="384"/>
    </location>
</feature>
<dbReference type="PROSITE" id="PS51746">
    <property type="entry name" value="PPM_2"/>
    <property type="match status" value="1"/>
</dbReference>